<dbReference type="EMBL" id="AAOH01000001">
    <property type="protein sequence ID" value="EAR30481.1"/>
    <property type="molecule type" value="Genomic_DNA"/>
</dbReference>
<dbReference type="eggNOG" id="COG0834">
    <property type="taxonomic scope" value="Bacteria"/>
</dbReference>
<dbReference type="Proteomes" id="UP000006201">
    <property type="component" value="Unassembled WGS sequence"/>
</dbReference>
<dbReference type="SUPFAM" id="SSF53850">
    <property type="entry name" value="Periplasmic binding protein-like II"/>
    <property type="match status" value="1"/>
</dbReference>
<protein>
    <submittedName>
        <fullName evidence="1">ABC-type amino acid transport/signal transduction systems, periplasmic component/domain</fullName>
    </submittedName>
</protein>
<dbReference type="STRING" id="87626.PTD2_02891"/>
<keyword evidence="2" id="KW-1185">Reference proteome</keyword>
<dbReference type="HOGENOM" id="CLU_070548_0_0_6"/>
<reference evidence="1 2" key="1">
    <citation type="submission" date="2006-02" db="EMBL/GenBank/DDBJ databases">
        <authorList>
            <person name="Moran M.A."/>
            <person name="Kjelleberg S."/>
            <person name="Egan S."/>
            <person name="Saunders N."/>
            <person name="Thomas T."/>
            <person name="Ferriera S."/>
            <person name="Johnson J."/>
            <person name="Kravitz S."/>
            <person name="Halpern A."/>
            <person name="Remington K."/>
            <person name="Beeson K."/>
            <person name="Tran B."/>
            <person name="Rogers Y.-H."/>
            <person name="Friedman R."/>
            <person name="Venter J.C."/>
        </authorList>
    </citation>
    <scope>NUCLEOTIDE SEQUENCE [LARGE SCALE GENOMIC DNA]</scope>
    <source>
        <strain evidence="1 2">D2</strain>
    </source>
</reference>
<dbReference type="OrthoDB" id="245568at2"/>
<evidence type="ECO:0000313" key="1">
    <source>
        <dbReference type="EMBL" id="EAR30481.1"/>
    </source>
</evidence>
<sequence>MPFILGFFIVFALSSYAEQPSSERLEKPLILATTAYIPPYVIESNERGIQLSIIRGAFDLGQLGAFKVEFMSNKRMVASLLNGEVDMTINAPDNIEGIYYSEPVLYYENVAVALKNKNLDLRSSANFNGLSVFAFQNAASFLGKDFSLSINKMKSYDEVVNQMAQIDHLMKGWVDVIVIEKRVFNFYLEEYKKTHRVDEVSIFTIFGQAPRPMAFRDKILRDKFNVFLLQFKQSLEYSAMLDSPTNL</sequence>
<comment type="caution">
    <text evidence="1">The sequence shown here is derived from an EMBL/GenBank/DDBJ whole genome shotgun (WGS) entry which is preliminary data.</text>
</comment>
<gene>
    <name evidence="1" type="ORF">PTD2_02891</name>
</gene>
<name>A4C4J9_9GAMM</name>
<dbReference type="Gene3D" id="3.40.190.10">
    <property type="entry name" value="Periplasmic binding protein-like II"/>
    <property type="match status" value="2"/>
</dbReference>
<dbReference type="RefSeq" id="WP_009836779.1">
    <property type="nucleotide sequence ID" value="NZ_AAOH01000001.1"/>
</dbReference>
<organism evidence="1 2">
    <name type="scientific">Pseudoalteromonas tunicata D2</name>
    <dbReference type="NCBI Taxonomy" id="87626"/>
    <lineage>
        <taxon>Bacteria</taxon>
        <taxon>Pseudomonadati</taxon>
        <taxon>Pseudomonadota</taxon>
        <taxon>Gammaproteobacteria</taxon>
        <taxon>Alteromonadales</taxon>
        <taxon>Pseudoalteromonadaceae</taxon>
        <taxon>Pseudoalteromonas</taxon>
    </lineage>
</organism>
<evidence type="ECO:0000313" key="2">
    <source>
        <dbReference type="Proteomes" id="UP000006201"/>
    </source>
</evidence>
<proteinExistence type="predicted"/>
<accession>A4C4J9</accession>
<dbReference type="AlphaFoldDB" id="A4C4J9"/>